<organism evidence="2 3">
    <name type="scientific">Solanum tuberosum</name>
    <name type="common">Potato</name>
    <dbReference type="NCBI Taxonomy" id="4113"/>
    <lineage>
        <taxon>Eukaryota</taxon>
        <taxon>Viridiplantae</taxon>
        <taxon>Streptophyta</taxon>
        <taxon>Embryophyta</taxon>
        <taxon>Tracheophyta</taxon>
        <taxon>Spermatophyta</taxon>
        <taxon>Magnoliopsida</taxon>
        <taxon>eudicotyledons</taxon>
        <taxon>Gunneridae</taxon>
        <taxon>Pentapetalae</taxon>
        <taxon>asterids</taxon>
        <taxon>lamiids</taxon>
        <taxon>Solanales</taxon>
        <taxon>Solanaceae</taxon>
        <taxon>Solanoideae</taxon>
        <taxon>Solaneae</taxon>
        <taxon>Solanum</taxon>
    </lineage>
</organism>
<proteinExistence type="predicted"/>
<dbReference type="Gramene" id="PGSC0003DMT400025483">
    <property type="protein sequence ID" value="PGSC0003DMT400025483"/>
    <property type="gene ID" value="PGSC0003DMG400009837"/>
</dbReference>
<dbReference type="Proteomes" id="UP000011115">
    <property type="component" value="Unassembled WGS sequence"/>
</dbReference>
<dbReference type="EnsemblPlants" id="PGSC0003DMT400025483">
    <property type="protein sequence ID" value="PGSC0003DMT400025483"/>
    <property type="gene ID" value="PGSC0003DMG400009837"/>
</dbReference>
<keyword evidence="3" id="KW-1185">Reference proteome</keyword>
<sequence>MLISTSFLSLCVYVNPCSWWTYLPRITELSHKGSIFAFPISRVKAPIHSEAVTGPRTPTFCWKLDQKPKKWAVYILYTAVYTQLYRDIQLKNAKIQG</sequence>
<feature type="signal peptide" evidence="1">
    <location>
        <begin position="1"/>
        <end position="16"/>
    </location>
</feature>
<dbReference type="PaxDb" id="4113-PGSC0003DMT400025483"/>
<reference evidence="2" key="2">
    <citation type="submission" date="2015-06" db="UniProtKB">
        <authorList>
            <consortium name="EnsemblPlants"/>
        </authorList>
    </citation>
    <scope>IDENTIFICATION</scope>
    <source>
        <strain evidence="2">DM1-3 516 R44</strain>
    </source>
</reference>
<dbReference type="AlphaFoldDB" id="M1ALH5"/>
<keyword evidence="1" id="KW-0732">Signal</keyword>
<evidence type="ECO:0000313" key="3">
    <source>
        <dbReference type="Proteomes" id="UP000011115"/>
    </source>
</evidence>
<evidence type="ECO:0000313" key="2">
    <source>
        <dbReference type="EnsemblPlants" id="PGSC0003DMT400025483"/>
    </source>
</evidence>
<accession>M1ALH5</accession>
<dbReference type="InParanoid" id="M1ALH5"/>
<feature type="chain" id="PRO_5004011448" evidence="1">
    <location>
        <begin position="17"/>
        <end position="97"/>
    </location>
</feature>
<reference evidence="3" key="1">
    <citation type="journal article" date="2011" name="Nature">
        <title>Genome sequence and analysis of the tuber crop potato.</title>
        <authorList>
            <consortium name="The Potato Genome Sequencing Consortium"/>
        </authorList>
    </citation>
    <scope>NUCLEOTIDE SEQUENCE [LARGE SCALE GENOMIC DNA]</scope>
    <source>
        <strain evidence="3">cv. DM1-3 516 R44</strain>
    </source>
</reference>
<dbReference type="HOGENOM" id="CLU_2350737_0_0_1"/>
<name>M1ALH5_SOLTU</name>
<protein>
    <submittedName>
        <fullName evidence="2">Uncharacterized protein</fullName>
    </submittedName>
</protein>
<evidence type="ECO:0000256" key="1">
    <source>
        <dbReference type="SAM" id="SignalP"/>
    </source>
</evidence>